<dbReference type="Gene3D" id="3.90.180.10">
    <property type="entry name" value="Medium-chain alcohol dehydrogenases, catalytic domain"/>
    <property type="match status" value="1"/>
</dbReference>
<protein>
    <submittedName>
        <fullName evidence="3">Zinc-binding dehydrogenase</fullName>
    </submittedName>
</protein>
<dbReference type="InterPro" id="IPR011032">
    <property type="entry name" value="GroES-like_sf"/>
</dbReference>
<accession>A0ABV3SL08</accession>
<proteinExistence type="predicted"/>
<organism evidence="3 4">
    <name type="scientific">Aquibium pacificus</name>
    <dbReference type="NCBI Taxonomy" id="3153579"/>
    <lineage>
        <taxon>Bacteria</taxon>
        <taxon>Pseudomonadati</taxon>
        <taxon>Pseudomonadota</taxon>
        <taxon>Alphaproteobacteria</taxon>
        <taxon>Hyphomicrobiales</taxon>
        <taxon>Phyllobacteriaceae</taxon>
        <taxon>Aquibium</taxon>
    </lineage>
</organism>
<dbReference type="InterPro" id="IPR020843">
    <property type="entry name" value="ER"/>
</dbReference>
<dbReference type="SMART" id="SM00829">
    <property type="entry name" value="PKS_ER"/>
    <property type="match status" value="1"/>
</dbReference>
<dbReference type="InterPro" id="IPR013154">
    <property type="entry name" value="ADH-like_N"/>
</dbReference>
<comment type="caution">
    <text evidence="3">The sequence shown here is derived from an EMBL/GenBank/DDBJ whole genome shotgun (WGS) entry which is preliminary data.</text>
</comment>
<dbReference type="InterPro" id="IPR036291">
    <property type="entry name" value="NAD(P)-bd_dom_sf"/>
</dbReference>
<reference evidence="3 4" key="1">
    <citation type="submission" date="2024-05" db="EMBL/GenBank/DDBJ databases">
        <authorList>
            <person name="Jiang F."/>
        </authorList>
    </citation>
    <scope>NUCLEOTIDE SEQUENCE [LARGE SCALE GENOMIC DNA]</scope>
    <source>
        <strain evidence="3 4">LZ166</strain>
    </source>
</reference>
<dbReference type="Gene3D" id="3.40.50.720">
    <property type="entry name" value="NAD(P)-binding Rossmann-like Domain"/>
    <property type="match status" value="1"/>
</dbReference>
<dbReference type="Pfam" id="PF08240">
    <property type="entry name" value="ADH_N"/>
    <property type="match status" value="1"/>
</dbReference>
<evidence type="ECO:0000256" key="1">
    <source>
        <dbReference type="ARBA" id="ARBA00022857"/>
    </source>
</evidence>
<evidence type="ECO:0000313" key="4">
    <source>
        <dbReference type="Proteomes" id="UP001556692"/>
    </source>
</evidence>
<sequence>MTEMMRAGFASPTGLAVGEARRPSPSAEQVLVRVAAAGMNRADLNAAKGAGVATAGSFGKPIGMEWAGEIVETGSAVEGFRPGDKVMCSGTGGYAEYAVADAGRTLKLDGTALSMDQAAVLPLVLMTAHDAVVTHGRLENGGALLVQGASSAVGLMAMQIARLRGARLVAGTSGNAQRRSSLARFGATHVFDPAQPGWVDDLVAATGGTGVDAVVDMVSGPGINDSLKATTVLGRIVNVGRLGGASAEFDFDLHAARRIDYVGVTFRTRSAAEVREIVRRMREDLWDEVSAGRIGLPIDRSFSLDDAVAAHEHMRANAHFGKIVLKP</sequence>
<dbReference type="SUPFAM" id="SSF50129">
    <property type="entry name" value="GroES-like"/>
    <property type="match status" value="1"/>
</dbReference>
<dbReference type="PANTHER" id="PTHR44154:SF1">
    <property type="entry name" value="QUINONE OXIDOREDUCTASE"/>
    <property type="match status" value="1"/>
</dbReference>
<evidence type="ECO:0000313" key="3">
    <source>
        <dbReference type="EMBL" id="MEX0407471.1"/>
    </source>
</evidence>
<dbReference type="EMBL" id="JBDPGJ010000004">
    <property type="protein sequence ID" value="MEX0407471.1"/>
    <property type="molecule type" value="Genomic_DNA"/>
</dbReference>
<dbReference type="InterPro" id="IPR051603">
    <property type="entry name" value="Zinc-ADH_QOR/CCCR"/>
</dbReference>
<keyword evidence="1" id="KW-0521">NADP</keyword>
<name>A0ABV3SL08_9HYPH</name>
<keyword evidence="4" id="KW-1185">Reference proteome</keyword>
<dbReference type="PANTHER" id="PTHR44154">
    <property type="entry name" value="QUINONE OXIDOREDUCTASE"/>
    <property type="match status" value="1"/>
</dbReference>
<dbReference type="InterPro" id="IPR013149">
    <property type="entry name" value="ADH-like_C"/>
</dbReference>
<dbReference type="Pfam" id="PF00107">
    <property type="entry name" value="ADH_zinc_N"/>
    <property type="match status" value="1"/>
</dbReference>
<feature type="domain" description="Enoyl reductase (ER)" evidence="2">
    <location>
        <begin position="10"/>
        <end position="325"/>
    </location>
</feature>
<evidence type="ECO:0000259" key="2">
    <source>
        <dbReference type="SMART" id="SM00829"/>
    </source>
</evidence>
<dbReference type="Proteomes" id="UP001556692">
    <property type="component" value="Unassembled WGS sequence"/>
</dbReference>
<dbReference type="SUPFAM" id="SSF51735">
    <property type="entry name" value="NAD(P)-binding Rossmann-fold domains"/>
    <property type="match status" value="1"/>
</dbReference>
<gene>
    <name evidence="3" type="ORF">ABGN05_17565</name>
</gene>